<feature type="region of interest" description="Disordered" evidence="1">
    <location>
        <begin position="1"/>
        <end position="42"/>
    </location>
</feature>
<dbReference type="RefSeq" id="WP_264144437.1">
    <property type="nucleotide sequence ID" value="NZ_JAOYEY010000050.1"/>
</dbReference>
<feature type="region of interest" description="Disordered" evidence="1">
    <location>
        <begin position="99"/>
        <end position="178"/>
    </location>
</feature>
<dbReference type="Pfam" id="PF01476">
    <property type="entry name" value="LysM"/>
    <property type="match status" value="1"/>
</dbReference>
<dbReference type="SUPFAM" id="SSF54106">
    <property type="entry name" value="LysM domain"/>
    <property type="match status" value="1"/>
</dbReference>
<evidence type="ECO:0000259" key="3">
    <source>
        <dbReference type="PROSITE" id="PS51782"/>
    </source>
</evidence>
<feature type="domain" description="LysM" evidence="3">
    <location>
        <begin position="181"/>
        <end position="227"/>
    </location>
</feature>
<accession>A0ABT3DMM0</accession>
<protein>
    <submittedName>
        <fullName evidence="4">LysM peptidoglycan-binding domain-containing protein</fullName>
    </submittedName>
</protein>
<keyword evidence="2" id="KW-0472">Membrane</keyword>
<dbReference type="CDD" id="cd00118">
    <property type="entry name" value="LysM"/>
    <property type="match status" value="1"/>
</dbReference>
<reference evidence="4 5" key="1">
    <citation type="submission" date="2022-10" db="EMBL/GenBank/DDBJ databases">
        <title>Draft genome assembly of moderately radiation resistant bacterium Metabacillus halosaccharovorans.</title>
        <authorList>
            <person name="Pal S."/>
            <person name="Gopinathan A."/>
        </authorList>
    </citation>
    <scope>NUCLEOTIDE SEQUENCE [LARGE SCALE GENOMIC DNA]</scope>
    <source>
        <strain evidence="4 5">VITHBRA001</strain>
    </source>
</reference>
<name>A0ABT3DMM0_9BACI</name>
<evidence type="ECO:0000256" key="1">
    <source>
        <dbReference type="SAM" id="MobiDB-lite"/>
    </source>
</evidence>
<dbReference type="SMART" id="SM00257">
    <property type="entry name" value="LysM"/>
    <property type="match status" value="1"/>
</dbReference>
<gene>
    <name evidence="4" type="ORF">OIH86_21935</name>
</gene>
<sequence length="230" mass="26224">MNDLEKRSDQAEGLRTRMIDEYKQENGKYPPRSEIHKGKDKKTKPKLKYPIISILALFFILLPILILSLNLYYGSQEDESSTDKLNLGEDRVYIPKIKQSDNQSIEIEQSQNDNEDIASETKGNSDQSDENEVADESAPTIETKEKQNESETVNSTNTTTNEVTQSEGNKKGSEKQYSEIKTHKVAAGETLFSIAIKYYNNRSGEEIIRQYNQFSGNEIYEGQLLKIPIK</sequence>
<evidence type="ECO:0000313" key="4">
    <source>
        <dbReference type="EMBL" id="MCV9888315.1"/>
    </source>
</evidence>
<dbReference type="Gene3D" id="3.10.350.10">
    <property type="entry name" value="LysM domain"/>
    <property type="match status" value="1"/>
</dbReference>
<feature type="compositionally biased region" description="Basic and acidic residues" evidence="1">
    <location>
        <begin position="1"/>
        <end position="37"/>
    </location>
</feature>
<keyword evidence="5" id="KW-1185">Reference proteome</keyword>
<keyword evidence="2" id="KW-1133">Transmembrane helix</keyword>
<dbReference type="EMBL" id="JAOYEY010000050">
    <property type="protein sequence ID" value="MCV9888315.1"/>
    <property type="molecule type" value="Genomic_DNA"/>
</dbReference>
<proteinExistence type="predicted"/>
<evidence type="ECO:0000256" key="2">
    <source>
        <dbReference type="SAM" id="Phobius"/>
    </source>
</evidence>
<dbReference type="PROSITE" id="PS51782">
    <property type="entry name" value="LYSM"/>
    <property type="match status" value="1"/>
</dbReference>
<dbReference type="InterPro" id="IPR018392">
    <property type="entry name" value="LysM"/>
</dbReference>
<keyword evidence="2" id="KW-0812">Transmembrane</keyword>
<feature type="compositionally biased region" description="Polar residues" evidence="1">
    <location>
        <begin position="100"/>
        <end position="112"/>
    </location>
</feature>
<comment type="caution">
    <text evidence="4">The sequence shown here is derived from an EMBL/GenBank/DDBJ whole genome shotgun (WGS) entry which is preliminary data.</text>
</comment>
<dbReference type="Proteomes" id="UP001526147">
    <property type="component" value="Unassembled WGS sequence"/>
</dbReference>
<organism evidence="4 5">
    <name type="scientific">Metabacillus halosaccharovorans</name>
    <dbReference type="NCBI Taxonomy" id="930124"/>
    <lineage>
        <taxon>Bacteria</taxon>
        <taxon>Bacillati</taxon>
        <taxon>Bacillota</taxon>
        <taxon>Bacilli</taxon>
        <taxon>Bacillales</taxon>
        <taxon>Bacillaceae</taxon>
        <taxon>Metabacillus</taxon>
    </lineage>
</organism>
<dbReference type="InterPro" id="IPR036779">
    <property type="entry name" value="LysM_dom_sf"/>
</dbReference>
<evidence type="ECO:0000313" key="5">
    <source>
        <dbReference type="Proteomes" id="UP001526147"/>
    </source>
</evidence>
<feature type="transmembrane region" description="Helical" evidence="2">
    <location>
        <begin position="49"/>
        <end position="73"/>
    </location>
</feature>
<feature type="compositionally biased region" description="Low complexity" evidence="1">
    <location>
        <begin position="150"/>
        <end position="167"/>
    </location>
</feature>
<feature type="compositionally biased region" description="Basic and acidic residues" evidence="1">
    <location>
        <begin position="168"/>
        <end position="178"/>
    </location>
</feature>